<dbReference type="EMBL" id="RBNI01016105">
    <property type="protein sequence ID" value="RUP11823.1"/>
    <property type="molecule type" value="Genomic_DNA"/>
</dbReference>
<dbReference type="Pfam" id="PF16455">
    <property type="entry name" value="UBD"/>
    <property type="match status" value="1"/>
</dbReference>
<dbReference type="InterPro" id="IPR032752">
    <property type="entry name" value="DC-UbP/UBTD2_N"/>
</dbReference>
<feature type="region of interest" description="Disordered" evidence="2">
    <location>
        <begin position="168"/>
        <end position="221"/>
    </location>
</feature>
<sequence>MGCCSSHPADDDTVEQNPVIQVPRGGNRRFIRKNIKWTAESSMTMGQLQSQRDAFWDTAPSYEGRREIWQALRAAVEAQDLKLAQSILDAANITMPTGSPADGCYDELGNRYVIPTYCLVEPTNMIRSADGDDNGDDSSASNLVVANASIATDSRNLLNASAEQASSSSSAALAPSTPTQPIAVPQPTSTSSTPVPRSLTKPTSLSASSSTPVPTSPIATPTILAEGDHPILIRLSSGRDIPILVSSAGTDTIVTLRARLYAHPDTGAARETHNIRFFYLGRLLEDRTRIVADQTSAADAMLGAGFAEKGVVRIPRDGVVQALLNAQPIHHIHQPMDKQRKNRNSPYSRPTEGQWSHDMFDDRNSRDQNRRATGDVMSRLGGSSRADRNSAGTNNKLIVENLFYEVTQIDVQELFEQVGPVRRTFLQFDRSGRSTGVAEVTFENPEDAARALKTPTHAHQVRPTNFESVFGTPVARRRSQRYRIRVHL</sequence>
<accession>A0A433B8S1</accession>
<feature type="compositionally biased region" description="Polar residues" evidence="2">
    <location>
        <begin position="344"/>
        <end position="354"/>
    </location>
</feature>
<evidence type="ECO:0000313" key="5">
    <source>
        <dbReference type="Proteomes" id="UP000268093"/>
    </source>
</evidence>
<gene>
    <name evidence="4" type="ORF">BC936DRAFT_139949</name>
</gene>
<keyword evidence="5" id="KW-1185">Reference proteome</keyword>
<organism evidence="4 5">
    <name type="scientific">Jimgerdemannia flammicorona</name>
    <dbReference type="NCBI Taxonomy" id="994334"/>
    <lineage>
        <taxon>Eukaryota</taxon>
        <taxon>Fungi</taxon>
        <taxon>Fungi incertae sedis</taxon>
        <taxon>Mucoromycota</taxon>
        <taxon>Mucoromycotina</taxon>
        <taxon>Endogonomycetes</taxon>
        <taxon>Endogonales</taxon>
        <taxon>Endogonaceae</taxon>
        <taxon>Jimgerdemannia</taxon>
    </lineage>
</organism>
<dbReference type="InterPro" id="IPR039869">
    <property type="entry name" value="UBTD1/2"/>
</dbReference>
<dbReference type="Pfam" id="PF00076">
    <property type="entry name" value="RRM_1"/>
    <property type="match status" value="1"/>
</dbReference>
<dbReference type="InterPro" id="IPR035979">
    <property type="entry name" value="RBD_domain_sf"/>
</dbReference>
<reference evidence="4 5" key="1">
    <citation type="journal article" date="2018" name="New Phytol.">
        <title>Phylogenomics of Endogonaceae and evolution of mycorrhizas within Mucoromycota.</title>
        <authorList>
            <person name="Chang Y."/>
            <person name="Desiro A."/>
            <person name="Na H."/>
            <person name="Sandor L."/>
            <person name="Lipzen A."/>
            <person name="Clum A."/>
            <person name="Barry K."/>
            <person name="Grigoriev I.V."/>
            <person name="Martin F.M."/>
            <person name="Stajich J.E."/>
            <person name="Smith M.E."/>
            <person name="Bonito G."/>
            <person name="Spatafora J.W."/>
        </authorList>
    </citation>
    <scope>NUCLEOTIDE SEQUENCE [LARGE SCALE GENOMIC DNA]</scope>
    <source>
        <strain evidence="4 5">GMNB39</strain>
    </source>
</reference>
<evidence type="ECO:0000259" key="3">
    <source>
        <dbReference type="PROSITE" id="PS50102"/>
    </source>
</evidence>
<dbReference type="SMART" id="SM00360">
    <property type="entry name" value="RRM"/>
    <property type="match status" value="1"/>
</dbReference>
<protein>
    <recommendedName>
        <fullName evidence="3">RRM domain-containing protein</fullName>
    </recommendedName>
</protein>
<evidence type="ECO:0000256" key="1">
    <source>
        <dbReference type="PROSITE-ProRule" id="PRU00176"/>
    </source>
</evidence>
<comment type="caution">
    <text evidence="4">The sequence shown here is derived from an EMBL/GenBank/DDBJ whole genome shotgun (WGS) entry which is preliminary data.</text>
</comment>
<dbReference type="InterPro" id="IPR000504">
    <property type="entry name" value="RRM_dom"/>
</dbReference>
<dbReference type="SUPFAM" id="SSF54928">
    <property type="entry name" value="RNA-binding domain, RBD"/>
    <property type="match status" value="1"/>
</dbReference>
<dbReference type="Gene3D" id="3.30.70.330">
    <property type="match status" value="1"/>
</dbReference>
<dbReference type="PANTHER" id="PTHR13609">
    <property type="entry name" value="UBIQUITIN DOMAIN CONTAINING 1 PROTEIN-RELATED"/>
    <property type="match status" value="1"/>
</dbReference>
<dbReference type="OrthoDB" id="1640476at2759"/>
<name>A0A433B8S1_9FUNG</name>
<dbReference type="GO" id="GO:0003723">
    <property type="term" value="F:RNA binding"/>
    <property type="evidence" value="ECO:0007669"/>
    <property type="project" value="UniProtKB-UniRule"/>
</dbReference>
<dbReference type="CDD" id="cd12418">
    <property type="entry name" value="RRM_Aly_REF_like"/>
    <property type="match status" value="1"/>
</dbReference>
<dbReference type="Proteomes" id="UP000268093">
    <property type="component" value="Unassembled WGS sequence"/>
</dbReference>
<feature type="compositionally biased region" description="Basic and acidic residues" evidence="2">
    <location>
        <begin position="358"/>
        <end position="373"/>
    </location>
</feature>
<feature type="domain" description="RRM" evidence="3">
    <location>
        <begin position="395"/>
        <end position="488"/>
    </location>
</feature>
<dbReference type="InterPro" id="IPR038169">
    <property type="entry name" value="DC-UbP/UBTD2_N_sf"/>
</dbReference>
<feature type="region of interest" description="Disordered" evidence="2">
    <location>
        <begin position="330"/>
        <end position="391"/>
    </location>
</feature>
<dbReference type="Gene3D" id="1.20.225.20">
    <property type="entry name" value="Ub domain-containing protein, DC-UbP/UBTD2, N-terminal domain"/>
    <property type="match status" value="1"/>
</dbReference>
<dbReference type="PROSITE" id="PS50102">
    <property type="entry name" value="RRM"/>
    <property type="match status" value="1"/>
</dbReference>
<evidence type="ECO:0000256" key="2">
    <source>
        <dbReference type="SAM" id="MobiDB-lite"/>
    </source>
</evidence>
<dbReference type="AlphaFoldDB" id="A0A433B8S1"/>
<proteinExistence type="predicted"/>
<feature type="compositionally biased region" description="Low complexity" evidence="2">
    <location>
        <begin position="185"/>
        <end position="221"/>
    </location>
</feature>
<keyword evidence="1" id="KW-0694">RNA-binding</keyword>
<dbReference type="InterPro" id="IPR012677">
    <property type="entry name" value="Nucleotide-bd_a/b_plait_sf"/>
</dbReference>
<evidence type="ECO:0000313" key="4">
    <source>
        <dbReference type="EMBL" id="RUP11823.1"/>
    </source>
</evidence>